<accession>A0A9N9E716</accession>
<protein>
    <submittedName>
        <fullName evidence="1">11062_t:CDS:1</fullName>
    </submittedName>
</protein>
<proteinExistence type="predicted"/>
<dbReference type="Proteomes" id="UP000789739">
    <property type="component" value="Unassembled WGS sequence"/>
</dbReference>
<gene>
    <name evidence="1" type="ORF">PBRASI_LOCUS11054</name>
</gene>
<dbReference type="EMBL" id="CAJVPI010004239">
    <property type="protein sequence ID" value="CAG8666134.1"/>
    <property type="molecule type" value="Genomic_DNA"/>
</dbReference>
<evidence type="ECO:0000313" key="2">
    <source>
        <dbReference type="Proteomes" id="UP000789739"/>
    </source>
</evidence>
<keyword evidence="2" id="KW-1185">Reference proteome</keyword>
<feature type="non-terminal residue" evidence="1">
    <location>
        <position position="48"/>
    </location>
</feature>
<evidence type="ECO:0000313" key="1">
    <source>
        <dbReference type="EMBL" id="CAG8666134.1"/>
    </source>
</evidence>
<sequence length="48" mass="5361">MLPVTDSLEVSINTLENLSKELIHADYNKNNIGSVTKDSINRKELATM</sequence>
<name>A0A9N9E716_9GLOM</name>
<reference evidence="1" key="1">
    <citation type="submission" date="2021-06" db="EMBL/GenBank/DDBJ databases">
        <authorList>
            <person name="Kallberg Y."/>
            <person name="Tangrot J."/>
            <person name="Rosling A."/>
        </authorList>
    </citation>
    <scope>NUCLEOTIDE SEQUENCE</scope>
    <source>
        <strain evidence="1">BR232B</strain>
    </source>
</reference>
<dbReference type="AlphaFoldDB" id="A0A9N9E716"/>
<organism evidence="1 2">
    <name type="scientific">Paraglomus brasilianum</name>
    <dbReference type="NCBI Taxonomy" id="144538"/>
    <lineage>
        <taxon>Eukaryota</taxon>
        <taxon>Fungi</taxon>
        <taxon>Fungi incertae sedis</taxon>
        <taxon>Mucoromycota</taxon>
        <taxon>Glomeromycotina</taxon>
        <taxon>Glomeromycetes</taxon>
        <taxon>Paraglomerales</taxon>
        <taxon>Paraglomeraceae</taxon>
        <taxon>Paraglomus</taxon>
    </lineage>
</organism>
<comment type="caution">
    <text evidence="1">The sequence shown here is derived from an EMBL/GenBank/DDBJ whole genome shotgun (WGS) entry which is preliminary data.</text>
</comment>